<name>A0A8J5SV23_ZIZPA</name>
<sequence length="71" mass="7852">MRRPAICPIHTLASLHRDISKCLNNGKLQSTESIELFIGAISSANHFAKCMAVWKSWIIATRTTSKVVGQL</sequence>
<dbReference type="AlphaFoldDB" id="A0A8J5SV23"/>
<organism evidence="1 2">
    <name type="scientific">Zizania palustris</name>
    <name type="common">Northern wild rice</name>
    <dbReference type="NCBI Taxonomy" id="103762"/>
    <lineage>
        <taxon>Eukaryota</taxon>
        <taxon>Viridiplantae</taxon>
        <taxon>Streptophyta</taxon>
        <taxon>Embryophyta</taxon>
        <taxon>Tracheophyta</taxon>
        <taxon>Spermatophyta</taxon>
        <taxon>Magnoliopsida</taxon>
        <taxon>Liliopsida</taxon>
        <taxon>Poales</taxon>
        <taxon>Poaceae</taxon>
        <taxon>BOP clade</taxon>
        <taxon>Oryzoideae</taxon>
        <taxon>Oryzeae</taxon>
        <taxon>Zizaniinae</taxon>
        <taxon>Zizania</taxon>
    </lineage>
</organism>
<protein>
    <submittedName>
        <fullName evidence="1">Uncharacterized protein</fullName>
    </submittedName>
</protein>
<comment type="caution">
    <text evidence="1">The sequence shown here is derived from an EMBL/GenBank/DDBJ whole genome shotgun (WGS) entry which is preliminary data.</text>
</comment>
<dbReference type="EMBL" id="JAAALK010000283">
    <property type="protein sequence ID" value="KAG8075912.1"/>
    <property type="molecule type" value="Genomic_DNA"/>
</dbReference>
<accession>A0A8J5SV23</accession>
<reference evidence="1" key="2">
    <citation type="submission" date="2021-02" db="EMBL/GenBank/DDBJ databases">
        <authorList>
            <person name="Kimball J.A."/>
            <person name="Haas M.W."/>
            <person name="Macchietto M."/>
            <person name="Kono T."/>
            <person name="Duquette J."/>
            <person name="Shao M."/>
        </authorList>
    </citation>
    <scope>NUCLEOTIDE SEQUENCE</scope>
    <source>
        <tissue evidence="1">Fresh leaf tissue</tissue>
    </source>
</reference>
<keyword evidence="2" id="KW-1185">Reference proteome</keyword>
<dbReference type="Proteomes" id="UP000729402">
    <property type="component" value="Unassembled WGS sequence"/>
</dbReference>
<gene>
    <name evidence="1" type="ORF">GUJ93_ZPchr0006g42004</name>
</gene>
<reference evidence="1" key="1">
    <citation type="journal article" date="2021" name="bioRxiv">
        <title>Whole Genome Assembly and Annotation of Northern Wild Rice, Zizania palustris L., Supports a Whole Genome Duplication in the Zizania Genus.</title>
        <authorList>
            <person name="Haas M."/>
            <person name="Kono T."/>
            <person name="Macchietto M."/>
            <person name="Millas R."/>
            <person name="McGilp L."/>
            <person name="Shao M."/>
            <person name="Duquette J."/>
            <person name="Hirsch C.N."/>
            <person name="Kimball J."/>
        </authorList>
    </citation>
    <scope>NUCLEOTIDE SEQUENCE</scope>
    <source>
        <tissue evidence="1">Fresh leaf tissue</tissue>
    </source>
</reference>
<proteinExistence type="predicted"/>
<evidence type="ECO:0000313" key="1">
    <source>
        <dbReference type="EMBL" id="KAG8075912.1"/>
    </source>
</evidence>
<evidence type="ECO:0000313" key="2">
    <source>
        <dbReference type="Proteomes" id="UP000729402"/>
    </source>
</evidence>
<dbReference type="OrthoDB" id="2139606at2759"/>